<protein>
    <submittedName>
        <fullName evidence="12">TRAP dicarboxylate transporter subunit DctM</fullName>
    </submittedName>
</protein>
<accession>A0A0B5E8W8</accession>
<evidence type="ECO:0000256" key="9">
    <source>
        <dbReference type="SAM" id="Phobius"/>
    </source>
</evidence>
<comment type="subcellular location">
    <subcellularLocation>
        <location evidence="1 8">Cell inner membrane</location>
        <topology evidence="1 8">Multi-pass membrane protein</topology>
    </subcellularLocation>
</comment>
<evidence type="ECO:0000256" key="6">
    <source>
        <dbReference type="ARBA" id="ARBA00022989"/>
    </source>
</evidence>
<dbReference type="HOGENOM" id="CLU_464361_0_0_5"/>
<dbReference type="PANTHER" id="PTHR33362:SF2">
    <property type="entry name" value="TRAP TRANSPORTER LARGE PERMEASE PROTEIN"/>
    <property type="match status" value="1"/>
</dbReference>
<feature type="transmembrane region" description="Helical" evidence="9">
    <location>
        <begin position="411"/>
        <end position="433"/>
    </location>
</feature>
<name>A0A0B5E8W8_9RHOB</name>
<dbReference type="EMBL" id="CP004393">
    <property type="protein sequence ID" value="AJE48757.1"/>
    <property type="molecule type" value="Genomic_DNA"/>
</dbReference>
<feature type="transmembrane region" description="Helical" evidence="9">
    <location>
        <begin position="147"/>
        <end position="169"/>
    </location>
</feature>
<dbReference type="Pfam" id="PF04290">
    <property type="entry name" value="DctQ"/>
    <property type="match status" value="1"/>
</dbReference>
<feature type="transmembrane region" description="Helical" evidence="9">
    <location>
        <begin position="174"/>
        <end position="192"/>
    </location>
</feature>
<feature type="transmembrane region" description="Helical" evidence="9">
    <location>
        <begin position="439"/>
        <end position="456"/>
    </location>
</feature>
<keyword evidence="13" id="KW-1185">Reference proteome</keyword>
<comment type="function">
    <text evidence="8">Part of the tripartite ATP-independent periplasmic (TRAP) transport system.</text>
</comment>
<dbReference type="RefSeq" id="WP_043870998.1">
    <property type="nucleotide sequence ID" value="NZ_CP004393.1"/>
</dbReference>
<dbReference type="KEGG" id="cid:P73_4042"/>
<feature type="domain" description="Tripartite ATP-independent periplasmic transporters DctQ component" evidence="10">
    <location>
        <begin position="45"/>
        <end position="169"/>
    </location>
</feature>
<evidence type="ECO:0000259" key="11">
    <source>
        <dbReference type="Pfam" id="PF06808"/>
    </source>
</evidence>
<keyword evidence="7 9" id="KW-0472">Membrane</keyword>
<dbReference type="GO" id="GO:0022857">
    <property type="term" value="F:transmembrane transporter activity"/>
    <property type="evidence" value="ECO:0007669"/>
    <property type="project" value="UniProtKB-UniRule"/>
</dbReference>
<feature type="domain" description="TRAP C4-dicarboxylate transport system permease DctM subunit" evidence="11">
    <location>
        <begin position="211"/>
        <end position="610"/>
    </location>
</feature>
<dbReference type="GO" id="GO:0005886">
    <property type="term" value="C:plasma membrane"/>
    <property type="evidence" value="ECO:0007669"/>
    <property type="project" value="UniProtKB-SubCell"/>
</dbReference>
<keyword evidence="2 8" id="KW-0813">Transport</keyword>
<feature type="transmembrane region" description="Helical" evidence="9">
    <location>
        <begin position="497"/>
        <end position="522"/>
    </location>
</feature>
<feature type="transmembrane region" description="Helical" evidence="9">
    <location>
        <begin position="368"/>
        <end position="390"/>
    </location>
</feature>
<evidence type="ECO:0000313" key="13">
    <source>
        <dbReference type="Proteomes" id="UP000031521"/>
    </source>
</evidence>
<reference evidence="12 13" key="1">
    <citation type="journal article" date="2014" name="Int. J. Syst. Evol. Microbiol.">
        <title>Celeribacter indicus sp. nov., a polycyclic aromatic hydrocarbon-degrading bacterium from deep-sea sediment and reclassification of Huaishuia halophila as Celeribacter halophilus comb. nov.</title>
        <authorList>
            <person name="Lai Q."/>
            <person name="Cao J."/>
            <person name="Yuan J."/>
            <person name="Li F."/>
            <person name="Shao Z."/>
        </authorList>
    </citation>
    <scope>NUCLEOTIDE SEQUENCE [LARGE SCALE GENOMIC DNA]</scope>
    <source>
        <strain evidence="12">P73</strain>
    </source>
</reference>
<organism evidence="12 13">
    <name type="scientific">Celeribacter indicus</name>
    <dbReference type="NCBI Taxonomy" id="1208324"/>
    <lineage>
        <taxon>Bacteria</taxon>
        <taxon>Pseudomonadati</taxon>
        <taxon>Pseudomonadota</taxon>
        <taxon>Alphaproteobacteria</taxon>
        <taxon>Rhodobacterales</taxon>
        <taxon>Roseobacteraceae</taxon>
        <taxon>Celeribacter</taxon>
    </lineage>
</organism>
<dbReference type="OrthoDB" id="7374726at2"/>
<dbReference type="Proteomes" id="UP000031521">
    <property type="component" value="Chromosome"/>
</dbReference>
<dbReference type="NCBIfam" id="TIGR00786">
    <property type="entry name" value="dctM"/>
    <property type="match status" value="1"/>
</dbReference>
<dbReference type="InterPro" id="IPR055348">
    <property type="entry name" value="DctQ"/>
</dbReference>
<feature type="transmembrane region" description="Helical" evidence="9">
    <location>
        <begin position="204"/>
        <end position="235"/>
    </location>
</feature>
<feature type="transmembrane region" description="Helical" evidence="9">
    <location>
        <begin position="339"/>
        <end position="362"/>
    </location>
</feature>
<keyword evidence="3" id="KW-1003">Cell membrane</keyword>
<feature type="transmembrane region" description="Helical" evidence="9">
    <location>
        <begin position="255"/>
        <end position="279"/>
    </location>
</feature>
<dbReference type="Pfam" id="PF06808">
    <property type="entry name" value="DctM"/>
    <property type="match status" value="1"/>
</dbReference>
<evidence type="ECO:0000256" key="4">
    <source>
        <dbReference type="ARBA" id="ARBA00022519"/>
    </source>
</evidence>
<keyword evidence="5 9" id="KW-0812">Transmembrane</keyword>
<dbReference type="InterPro" id="IPR004681">
    <property type="entry name" value="TRAP_DctM"/>
</dbReference>
<dbReference type="AlphaFoldDB" id="A0A0B5E8W8"/>
<evidence type="ECO:0000259" key="10">
    <source>
        <dbReference type="Pfam" id="PF04290"/>
    </source>
</evidence>
<evidence type="ECO:0000256" key="2">
    <source>
        <dbReference type="ARBA" id="ARBA00022448"/>
    </source>
</evidence>
<dbReference type="InterPro" id="IPR010656">
    <property type="entry name" value="DctM"/>
</dbReference>
<feature type="transmembrane region" description="Helical" evidence="9">
    <location>
        <begin position="299"/>
        <end position="318"/>
    </location>
</feature>
<evidence type="ECO:0000256" key="3">
    <source>
        <dbReference type="ARBA" id="ARBA00022475"/>
    </source>
</evidence>
<gene>
    <name evidence="12" type="ORF">P73_4042</name>
</gene>
<feature type="transmembrane region" description="Helical" evidence="9">
    <location>
        <begin position="593"/>
        <end position="617"/>
    </location>
</feature>
<dbReference type="STRING" id="1208324.P73_4042"/>
<evidence type="ECO:0000256" key="1">
    <source>
        <dbReference type="ARBA" id="ARBA00004429"/>
    </source>
</evidence>
<keyword evidence="6 9" id="KW-1133">Transmembrane helix</keyword>
<evidence type="ECO:0000256" key="8">
    <source>
        <dbReference type="RuleBase" id="RU369079"/>
    </source>
</evidence>
<feature type="transmembrane region" description="Helical" evidence="9">
    <location>
        <begin position="34"/>
        <end position="59"/>
    </location>
</feature>
<sequence>MSSSLALSASDPGRKSQALPRAAAWTLEHLGRALGFLAALVLAAMLGLVVAGFVLRYGFSSSIMGAEDAGTWGYVLMTAFGAPLGLNTALAMRLDVLHALMPRRIQSIADVVGEALTLLSGLVLAHGSFIATQIMGGTNASLGLPNWIPFALFGLAGGLVMLFAALRLLAEGRVGVLVAALVLALAGFWTGLQGFRFDPGVPPSIALGLIVMMGLIVAAPLPHAFIAAAFLVSALGSPLPEPAMINAALSGMMKFLLLAIPFFLLAGVLLTKSGVAGRLVAFADSVVGHMPGGLAQTTLLTNVLFSGASGSSIASAAFGANTFQPELEARGYPRAKAGAIIASTSVLDNVIPPSIAFLILATATNLSVGQLLLGGLWGGLLLALALFVVIRLTCRDMPVTTRSSGRDRGRLALRSIPAFGLGLIVVFGIRLGLVTTTEAAGIAALYTFLLSLLFGVPGRDLLAAFRQAATEAAAIALLIASAAPFAFLLAVDNISGMIGSISAALGSGPVAALAVSVGILLLAGLVLDIGAAILLFGPLLLPIATGTGLDPIQFGVIMVVTLMIGGLTPPFGVLVFVVSGVTRIPTGALFRAVLPHVAALCIALLAICLFALGWAAFT</sequence>
<feature type="transmembrane region" description="Helical" evidence="9">
    <location>
        <begin position="468"/>
        <end position="491"/>
    </location>
</feature>
<feature type="transmembrane region" description="Helical" evidence="9">
    <location>
        <begin position="529"/>
        <end position="549"/>
    </location>
</feature>
<feature type="transmembrane region" description="Helical" evidence="9">
    <location>
        <begin position="111"/>
        <end position="135"/>
    </location>
</feature>
<proteinExistence type="predicted"/>
<feature type="transmembrane region" description="Helical" evidence="9">
    <location>
        <begin position="555"/>
        <end position="581"/>
    </location>
</feature>
<evidence type="ECO:0000313" key="12">
    <source>
        <dbReference type="EMBL" id="AJE48757.1"/>
    </source>
</evidence>
<feature type="transmembrane region" description="Helical" evidence="9">
    <location>
        <begin position="71"/>
        <end position="90"/>
    </location>
</feature>
<dbReference type="PANTHER" id="PTHR33362">
    <property type="entry name" value="SIALIC ACID TRAP TRANSPORTER PERMEASE PROTEIN SIAT-RELATED"/>
    <property type="match status" value="1"/>
</dbReference>
<evidence type="ECO:0000256" key="7">
    <source>
        <dbReference type="ARBA" id="ARBA00023136"/>
    </source>
</evidence>
<keyword evidence="4 8" id="KW-0997">Cell inner membrane</keyword>
<evidence type="ECO:0000256" key="5">
    <source>
        <dbReference type="ARBA" id="ARBA00022692"/>
    </source>
</evidence>